<protein>
    <submittedName>
        <fullName evidence="2">Uncharacterized protein</fullName>
    </submittedName>
</protein>
<name>A0ABU8TXY0_9ACTN</name>
<reference evidence="2 3" key="1">
    <citation type="submission" date="2024-03" db="EMBL/GenBank/DDBJ databases">
        <title>Novel Streptomyces species of biotechnological and ecological value are a feature of Machair soil.</title>
        <authorList>
            <person name="Prole J.R."/>
            <person name="Goodfellow M."/>
            <person name="Allenby N."/>
            <person name="Ward A.C."/>
        </authorList>
    </citation>
    <scope>NUCLEOTIDE SEQUENCE [LARGE SCALE GENOMIC DNA]</scope>
    <source>
        <strain evidence="2 3">MS1.HAVA.3</strain>
    </source>
</reference>
<organism evidence="2 3">
    <name type="scientific">Streptomyces caledonius</name>
    <dbReference type="NCBI Taxonomy" id="3134107"/>
    <lineage>
        <taxon>Bacteria</taxon>
        <taxon>Bacillati</taxon>
        <taxon>Actinomycetota</taxon>
        <taxon>Actinomycetes</taxon>
        <taxon>Kitasatosporales</taxon>
        <taxon>Streptomycetaceae</taxon>
        <taxon>Streptomyces</taxon>
    </lineage>
</organism>
<keyword evidence="3" id="KW-1185">Reference proteome</keyword>
<dbReference type="Proteomes" id="UP001382904">
    <property type="component" value="Unassembled WGS sequence"/>
</dbReference>
<evidence type="ECO:0000313" key="3">
    <source>
        <dbReference type="Proteomes" id="UP001382904"/>
    </source>
</evidence>
<comment type="caution">
    <text evidence="2">The sequence shown here is derived from an EMBL/GenBank/DDBJ whole genome shotgun (WGS) entry which is preliminary data.</text>
</comment>
<sequence length="107" mass="11201">MSIVLVPALAALLGRSTWWPVRPRRSGAAVGGPEHARTGSWSAEAAPDTPRRRPRRTVRGPAHAGAFGVRRACRPRGCPSARRGPPAAPCPSRSPGSSPPGWSAAPR</sequence>
<proteinExistence type="predicted"/>
<feature type="region of interest" description="Disordered" evidence="1">
    <location>
        <begin position="22"/>
        <end position="107"/>
    </location>
</feature>
<feature type="compositionally biased region" description="Low complexity" evidence="1">
    <location>
        <begin position="75"/>
        <end position="107"/>
    </location>
</feature>
<dbReference type="EMBL" id="JBBKAM010000002">
    <property type="protein sequence ID" value="MEJ8640474.1"/>
    <property type="molecule type" value="Genomic_DNA"/>
</dbReference>
<evidence type="ECO:0000313" key="2">
    <source>
        <dbReference type="EMBL" id="MEJ8640474.1"/>
    </source>
</evidence>
<accession>A0ABU8TXY0</accession>
<gene>
    <name evidence="2" type="ORF">WKI68_01580</name>
</gene>
<evidence type="ECO:0000256" key="1">
    <source>
        <dbReference type="SAM" id="MobiDB-lite"/>
    </source>
</evidence>